<dbReference type="EMBL" id="AGNL01001778">
    <property type="protein sequence ID" value="EJK76722.1"/>
    <property type="molecule type" value="Genomic_DNA"/>
</dbReference>
<proteinExistence type="predicted"/>
<sequence>MIRLVTLLSACEVGWRRLCARGSSSAPAGFGYGSRLPAERVGDGGRARDADAVPHDVALFPLASPLDGNKELHASLCSVCSSALVRPTRSSALGVAFVFVPVHREADFPHKLRSCGRVFRTCTLFMKNYVSVSFSFLATVWTGLMAWASGTSTDGWARLEGREQLGKLKAKREAKAIMTWKAERAKREAKAIMKLAGRDKSQWCNLHVRSDSARNCLCAWRNELLIVLRSSGHPQSWSERTEWLFAHRVASWCRDDYAVL</sequence>
<comment type="caution">
    <text evidence="1">The sequence shown here is derived from an EMBL/GenBank/DDBJ whole genome shotgun (WGS) entry which is preliminary data.</text>
</comment>
<accession>K0TQV8</accession>
<gene>
    <name evidence="1" type="ORF">THAOC_01500</name>
</gene>
<evidence type="ECO:0000313" key="2">
    <source>
        <dbReference type="Proteomes" id="UP000266841"/>
    </source>
</evidence>
<dbReference type="AlphaFoldDB" id="K0TQV8"/>
<name>K0TQV8_THAOC</name>
<evidence type="ECO:0000313" key="1">
    <source>
        <dbReference type="EMBL" id="EJK76722.1"/>
    </source>
</evidence>
<reference evidence="1 2" key="1">
    <citation type="journal article" date="2012" name="Genome Biol.">
        <title>Genome and low-iron response of an oceanic diatom adapted to chronic iron limitation.</title>
        <authorList>
            <person name="Lommer M."/>
            <person name="Specht M."/>
            <person name="Roy A.S."/>
            <person name="Kraemer L."/>
            <person name="Andreson R."/>
            <person name="Gutowska M.A."/>
            <person name="Wolf J."/>
            <person name="Bergner S.V."/>
            <person name="Schilhabel M.B."/>
            <person name="Klostermeier U.C."/>
            <person name="Beiko R.G."/>
            <person name="Rosenstiel P."/>
            <person name="Hippler M."/>
            <person name="Laroche J."/>
        </authorList>
    </citation>
    <scope>NUCLEOTIDE SEQUENCE [LARGE SCALE GENOMIC DNA]</scope>
    <source>
        <strain evidence="1 2">CCMP1005</strain>
    </source>
</reference>
<dbReference type="Proteomes" id="UP000266841">
    <property type="component" value="Unassembled WGS sequence"/>
</dbReference>
<keyword evidence="2" id="KW-1185">Reference proteome</keyword>
<protein>
    <submittedName>
        <fullName evidence="1">Uncharacterized protein</fullName>
    </submittedName>
</protein>
<organism evidence="1 2">
    <name type="scientific">Thalassiosira oceanica</name>
    <name type="common">Marine diatom</name>
    <dbReference type="NCBI Taxonomy" id="159749"/>
    <lineage>
        <taxon>Eukaryota</taxon>
        <taxon>Sar</taxon>
        <taxon>Stramenopiles</taxon>
        <taxon>Ochrophyta</taxon>
        <taxon>Bacillariophyta</taxon>
        <taxon>Coscinodiscophyceae</taxon>
        <taxon>Thalassiosirophycidae</taxon>
        <taxon>Thalassiosirales</taxon>
        <taxon>Thalassiosiraceae</taxon>
        <taxon>Thalassiosira</taxon>
    </lineage>
</organism>